<keyword evidence="3 4" id="KW-0949">S-adenosyl-L-methionine</keyword>
<dbReference type="PANTHER" id="PTHR10509:SF14">
    <property type="entry name" value="CAFFEOYL-COA O-METHYLTRANSFERASE 3-RELATED"/>
    <property type="match status" value="1"/>
</dbReference>
<comment type="similarity">
    <text evidence="4">Belongs to the class I-like SAM-binding methyltransferase superfamily. Cation-dependent O-methyltransferase family.</text>
</comment>
<dbReference type="Proteomes" id="UP000481852">
    <property type="component" value="Unassembled WGS sequence"/>
</dbReference>
<dbReference type="Gene3D" id="3.40.50.150">
    <property type="entry name" value="Vaccinia Virus protein VP39"/>
    <property type="match status" value="1"/>
</dbReference>
<feature type="binding site" evidence="4">
    <location>
        <position position="133"/>
    </location>
    <ligand>
        <name>Mg(2+)</name>
        <dbReference type="ChEBI" id="CHEBI:18420"/>
    </ligand>
</feature>
<sequence>MQERISAYLHSLSCGQGAYLDSIRQKAEAGGVPIIRIEMESFLASFLELVKPVSILEAGTAVGYSSMLMAKLTEMSGARIDTVEKDDSRYREACANINASPWENRIHPIHGDVQDVFHSLVKEGKKYDFIFMDAAKGQYIRYLPDAAALLRTGGVLVSDNVLQDMTILDSHFALERRERTIHKRMRDYLYELTHHPGLLTTVVPIGDGAAVTIRKEDYA</sequence>
<reference evidence="5 6" key="1">
    <citation type="submission" date="2019-08" db="EMBL/GenBank/DDBJ databases">
        <title>In-depth cultivation of the pig gut microbiome towards novel bacterial diversity and tailored functional studies.</title>
        <authorList>
            <person name="Wylensek D."/>
            <person name="Hitch T.C.A."/>
            <person name="Clavel T."/>
        </authorList>
    </citation>
    <scope>NUCLEOTIDE SEQUENCE [LARGE SCALE GENOMIC DNA]</scope>
    <source>
        <strain evidence="5 6">Oil+RF-744-WCA-WT-11</strain>
    </source>
</reference>
<comment type="caution">
    <text evidence="5">The sequence shown here is derived from an EMBL/GenBank/DDBJ whole genome shotgun (WGS) entry which is preliminary data.</text>
</comment>
<dbReference type="GO" id="GO:0008171">
    <property type="term" value="F:O-methyltransferase activity"/>
    <property type="evidence" value="ECO:0007669"/>
    <property type="project" value="InterPro"/>
</dbReference>
<evidence type="ECO:0000256" key="4">
    <source>
        <dbReference type="HAMAP-Rule" id="MF_02217"/>
    </source>
</evidence>
<comment type="catalytic activity">
    <reaction evidence="4">
        <text>5-hydroxyuridine(34) in tRNA + S-adenosyl-L-methionine = 5-methoxyuridine(34) in tRNA + S-adenosyl-L-homocysteine + H(+)</text>
        <dbReference type="Rhea" id="RHEA:60524"/>
        <dbReference type="Rhea" id="RHEA-COMP:13381"/>
        <dbReference type="Rhea" id="RHEA-COMP:15591"/>
        <dbReference type="ChEBI" id="CHEBI:15378"/>
        <dbReference type="ChEBI" id="CHEBI:57856"/>
        <dbReference type="ChEBI" id="CHEBI:59789"/>
        <dbReference type="ChEBI" id="CHEBI:136877"/>
        <dbReference type="ChEBI" id="CHEBI:143860"/>
    </reaction>
</comment>
<comment type="subunit">
    <text evidence="4">Homodimer.</text>
</comment>
<keyword evidence="4" id="KW-0819">tRNA processing</keyword>
<feature type="binding site" evidence="4">
    <location>
        <position position="159"/>
    </location>
    <ligand>
        <name>Mg(2+)</name>
        <dbReference type="ChEBI" id="CHEBI:18420"/>
    </ligand>
</feature>
<feature type="binding site" evidence="4">
    <location>
        <position position="35"/>
    </location>
    <ligand>
        <name>S-adenosyl-L-methionine</name>
        <dbReference type="ChEBI" id="CHEBI:59789"/>
    </ligand>
</feature>
<dbReference type="InterPro" id="IPR043675">
    <property type="entry name" value="TrmR_methyltr"/>
</dbReference>
<dbReference type="InterPro" id="IPR029063">
    <property type="entry name" value="SAM-dependent_MTases_sf"/>
</dbReference>
<evidence type="ECO:0000313" key="5">
    <source>
        <dbReference type="EMBL" id="MSS15620.1"/>
    </source>
</evidence>
<evidence type="ECO:0000313" key="6">
    <source>
        <dbReference type="Proteomes" id="UP000481852"/>
    </source>
</evidence>
<protein>
    <recommendedName>
        <fullName evidence="4">tRNA 5-hydroxyuridine methyltransferase</fullName>
        <ecNumber evidence="4">2.1.1.-</ecNumber>
    </recommendedName>
    <alternativeName>
        <fullName evidence="4">ho5U methyltransferase</fullName>
    </alternativeName>
</protein>
<dbReference type="GO" id="GO:0016300">
    <property type="term" value="F:tRNA (uridine) methyltransferase activity"/>
    <property type="evidence" value="ECO:0007669"/>
    <property type="project" value="UniProtKB-UniRule"/>
</dbReference>
<comment type="function">
    <text evidence="4">Catalyzes the methylation of 5-hydroxyuridine (ho5U) to form 5-methoxyuridine (mo5U) at position 34 in tRNAs.</text>
</comment>
<organism evidence="5 6">
    <name type="scientific">Porcincola intestinalis</name>
    <dbReference type="NCBI Taxonomy" id="2606632"/>
    <lineage>
        <taxon>Bacteria</taxon>
        <taxon>Bacillati</taxon>
        <taxon>Bacillota</taxon>
        <taxon>Clostridia</taxon>
        <taxon>Lachnospirales</taxon>
        <taxon>Lachnospiraceae</taxon>
        <taxon>Porcincola</taxon>
    </lineage>
</organism>
<dbReference type="InterPro" id="IPR002935">
    <property type="entry name" value="SAM_O-MeTrfase"/>
</dbReference>
<keyword evidence="1 4" id="KW-0489">Methyltransferase</keyword>
<proteinExistence type="inferred from homology"/>
<dbReference type="SUPFAM" id="SSF53335">
    <property type="entry name" value="S-adenosyl-L-methionine-dependent methyltransferases"/>
    <property type="match status" value="1"/>
</dbReference>
<feature type="binding site" evidence="4">
    <location>
        <position position="65"/>
    </location>
    <ligand>
        <name>S-adenosyl-L-methionine</name>
        <dbReference type="ChEBI" id="CHEBI:59789"/>
    </ligand>
</feature>
<dbReference type="PROSITE" id="PS51682">
    <property type="entry name" value="SAM_OMT_I"/>
    <property type="match status" value="1"/>
</dbReference>
<dbReference type="GO" id="GO:0030488">
    <property type="term" value="P:tRNA methylation"/>
    <property type="evidence" value="ECO:0007669"/>
    <property type="project" value="UniProtKB-UniRule"/>
</dbReference>
<comment type="caution">
    <text evidence="4">Lacks conserved residue(s) required for the propagation of feature annotation.</text>
</comment>
<dbReference type="EMBL" id="VULZ01000013">
    <property type="protein sequence ID" value="MSS15620.1"/>
    <property type="molecule type" value="Genomic_DNA"/>
</dbReference>
<gene>
    <name evidence="4" type="primary">trmR</name>
    <name evidence="5" type="ORF">FYJ35_11345</name>
</gene>
<dbReference type="PANTHER" id="PTHR10509">
    <property type="entry name" value="O-METHYLTRANSFERASE-RELATED"/>
    <property type="match status" value="1"/>
</dbReference>
<evidence type="ECO:0000256" key="3">
    <source>
        <dbReference type="ARBA" id="ARBA00022691"/>
    </source>
</evidence>
<dbReference type="GO" id="GO:0008757">
    <property type="term" value="F:S-adenosylmethionine-dependent methyltransferase activity"/>
    <property type="evidence" value="ECO:0007669"/>
    <property type="project" value="TreeGrafter"/>
</dbReference>
<dbReference type="HAMAP" id="MF_02217">
    <property type="entry name" value="TrmR_methyltr"/>
    <property type="match status" value="1"/>
</dbReference>
<keyword evidence="2 4" id="KW-0808">Transferase</keyword>
<dbReference type="GO" id="GO:0000287">
    <property type="term" value="F:magnesium ion binding"/>
    <property type="evidence" value="ECO:0007669"/>
    <property type="project" value="UniProtKB-UniRule"/>
</dbReference>
<keyword evidence="4" id="KW-0479">Metal-binding</keyword>
<evidence type="ECO:0000256" key="1">
    <source>
        <dbReference type="ARBA" id="ARBA00022603"/>
    </source>
</evidence>
<evidence type="ECO:0000256" key="2">
    <source>
        <dbReference type="ARBA" id="ARBA00022679"/>
    </source>
</evidence>
<feature type="binding site" evidence="4">
    <location>
        <position position="133"/>
    </location>
    <ligand>
        <name>S-adenosyl-L-methionine</name>
        <dbReference type="ChEBI" id="CHEBI:59789"/>
    </ligand>
</feature>
<dbReference type="EC" id="2.1.1.-" evidence="4"/>
<feature type="binding site" evidence="4">
    <location>
        <position position="160"/>
    </location>
    <ligand>
        <name>Mg(2+)</name>
        <dbReference type="ChEBI" id="CHEBI:18420"/>
    </ligand>
</feature>
<dbReference type="Pfam" id="PF01596">
    <property type="entry name" value="Methyltransf_3"/>
    <property type="match status" value="1"/>
</dbReference>
<dbReference type="RefSeq" id="WP_154526654.1">
    <property type="nucleotide sequence ID" value="NZ_JAQYJL010000023.1"/>
</dbReference>
<dbReference type="InterPro" id="IPR050362">
    <property type="entry name" value="Cation-dep_OMT"/>
</dbReference>
<dbReference type="AlphaFoldDB" id="A0A6L5X5V1"/>
<keyword evidence="4" id="KW-0460">Magnesium</keyword>
<keyword evidence="6" id="KW-1185">Reference proteome</keyword>
<accession>A0A6L5X5V1</accession>
<name>A0A6L5X5V1_9FIRM</name>
<feature type="binding site" evidence="4">
    <location>
        <position position="84"/>
    </location>
    <ligand>
        <name>S-adenosyl-L-methionine</name>
        <dbReference type="ChEBI" id="CHEBI:59789"/>
    </ligand>
</feature>
<dbReference type="CDD" id="cd02440">
    <property type="entry name" value="AdoMet_MTases"/>
    <property type="match status" value="1"/>
</dbReference>